<name>A0ABT4UH25_9BACT</name>
<accession>A0ABT4UH25</accession>
<evidence type="ECO:0000313" key="2">
    <source>
        <dbReference type="EMBL" id="MDA3613520.1"/>
    </source>
</evidence>
<protein>
    <submittedName>
        <fullName evidence="2">Uncharacterized protein</fullName>
    </submittedName>
</protein>
<proteinExistence type="predicted"/>
<sequence>MKNKENKKGFTPNRKVIKDVRGQLDFKYEDESDDKSTFKRRLLTNKRRNSKNIFTFLIMCSLALLSSCNYTGKKVSHSDLEHTGKSANMNNDEFMADVEKFKAETHETLSLNDKNISIINMELIKDSAGHLLKYKQRIDLCDQKNDELKSRINEYSVNSLENWLWFKSEFTKNIDELDLELKRLLRESSNKNNL</sequence>
<gene>
    <name evidence="2" type="ORF">O3P16_01765</name>
</gene>
<evidence type="ECO:0000313" key="3">
    <source>
        <dbReference type="Proteomes" id="UP001210231"/>
    </source>
</evidence>
<feature type="coiled-coil region" evidence="1">
    <location>
        <begin position="131"/>
        <end position="194"/>
    </location>
</feature>
<reference evidence="2 3" key="1">
    <citation type="submission" date="2022-12" db="EMBL/GenBank/DDBJ databases">
        <title>Chitinophagaceae gen. sp. nov., a new member of the family Chitinophagaceae, isolated from soil in a chemical factory.</title>
        <authorList>
            <person name="Ke Z."/>
        </authorList>
    </citation>
    <scope>NUCLEOTIDE SEQUENCE [LARGE SCALE GENOMIC DNA]</scope>
    <source>
        <strain evidence="2 3">LY-5</strain>
    </source>
</reference>
<comment type="caution">
    <text evidence="2">The sequence shown here is derived from an EMBL/GenBank/DDBJ whole genome shotgun (WGS) entry which is preliminary data.</text>
</comment>
<organism evidence="2 3">
    <name type="scientific">Polluticaenibacter yanchengensis</name>
    <dbReference type="NCBI Taxonomy" id="3014562"/>
    <lineage>
        <taxon>Bacteria</taxon>
        <taxon>Pseudomonadati</taxon>
        <taxon>Bacteroidota</taxon>
        <taxon>Chitinophagia</taxon>
        <taxon>Chitinophagales</taxon>
        <taxon>Chitinophagaceae</taxon>
        <taxon>Polluticaenibacter</taxon>
    </lineage>
</organism>
<keyword evidence="3" id="KW-1185">Reference proteome</keyword>
<dbReference type="Proteomes" id="UP001210231">
    <property type="component" value="Unassembled WGS sequence"/>
</dbReference>
<dbReference type="RefSeq" id="WP_407029850.1">
    <property type="nucleotide sequence ID" value="NZ_JAQGEF010000002.1"/>
</dbReference>
<dbReference type="EMBL" id="JAQGEF010000002">
    <property type="protein sequence ID" value="MDA3613520.1"/>
    <property type="molecule type" value="Genomic_DNA"/>
</dbReference>
<keyword evidence="1" id="KW-0175">Coiled coil</keyword>
<evidence type="ECO:0000256" key="1">
    <source>
        <dbReference type="SAM" id="Coils"/>
    </source>
</evidence>